<evidence type="ECO:0000313" key="2">
    <source>
        <dbReference type="EMBL" id="KAJ1719349.1"/>
    </source>
</evidence>
<accession>A0A9W8CNB6</accession>
<dbReference type="Proteomes" id="UP001149813">
    <property type="component" value="Unassembled WGS sequence"/>
</dbReference>
<dbReference type="AlphaFoldDB" id="A0A9W8CNB6"/>
<reference evidence="2" key="1">
    <citation type="submission" date="2022-07" db="EMBL/GenBank/DDBJ databases">
        <title>Phylogenomic reconstructions and comparative analyses of Kickxellomycotina fungi.</title>
        <authorList>
            <person name="Reynolds N.K."/>
            <person name="Stajich J.E."/>
            <person name="Barry K."/>
            <person name="Grigoriev I.V."/>
            <person name="Crous P."/>
            <person name="Smith M.E."/>
        </authorList>
    </citation>
    <scope>NUCLEOTIDE SEQUENCE</scope>
    <source>
        <strain evidence="2">NBRC 32514</strain>
    </source>
</reference>
<feature type="domain" description="NADP-dependent oxidoreductase" evidence="1">
    <location>
        <begin position="20"/>
        <end position="59"/>
    </location>
</feature>
<dbReference type="InterPro" id="IPR023210">
    <property type="entry name" value="NADP_OxRdtase_dom"/>
</dbReference>
<comment type="caution">
    <text evidence="2">The sequence shown here is derived from an EMBL/GenBank/DDBJ whole genome shotgun (WGS) entry which is preliminary data.</text>
</comment>
<dbReference type="OrthoDB" id="48988at2759"/>
<dbReference type="Gene3D" id="3.20.20.100">
    <property type="entry name" value="NADP-dependent oxidoreductase domain"/>
    <property type="match status" value="1"/>
</dbReference>
<name>A0A9W8CNB6_9FUNG</name>
<dbReference type="EMBL" id="JANBOJ010000420">
    <property type="protein sequence ID" value="KAJ1719349.1"/>
    <property type="molecule type" value="Genomic_DNA"/>
</dbReference>
<feature type="non-terminal residue" evidence="2">
    <location>
        <position position="59"/>
    </location>
</feature>
<sequence length="59" mass="6173">MISIPTVELGVPGDRVAVPRIGLGAMGLSAMYGPVSDDESVKLLNHAIDIGCTFWDTAD</sequence>
<organism evidence="2 3">
    <name type="scientific">Coemansia erecta</name>
    <dbReference type="NCBI Taxonomy" id="147472"/>
    <lineage>
        <taxon>Eukaryota</taxon>
        <taxon>Fungi</taxon>
        <taxon>Fungi incertae sedis</taxon>
        <taxon>Zoopagomycota</taxon>
        <taxon>Kickxellomycotina</taxon>
        <taxon>Kickxellomycetes</taxon>
        <taxon>Kickxellales</taxon>
        <taxon>Kickxellaceae</taxon>
        <taxon>Coemansia</taxon>
    </lineage>
</organism>
<dbReference type="InterPro" id="IPR036812">
    <property type="entry name" value="NAD(P)_OxRdtase_dom_sf"/>
</dbReference>
<evidence type="ECO:0000259" key="1">
    <source>
        <dbReference type="Pfam" id="PF00248"/>
    </source>
</evidence>
<keyword evidence="3" id="KW-1185">Reference proteome</keyword>
<dbReference type="SUPFAM" id="SSF51430">
    <property type="entry name" value="NAD(P)-linked oxidoreductase"/>
    <property type="match status" value="1"/>
</dbReference>
<gene>
    <name evidence="2" type="ORF">LPJ53_005877</name>
</gene>
<evidence type="ECO:0000313" key="3">
    <source>
        <dbReference type="Proteomes" id="UP001149813"/>
    </source>
</evidence>
<proteinExistence type="predicted"/>
<dbReference type="Pfam" id="PF00248">
    <property type="entry name" value="Aldo_ket_red"/>
    <property type="match status" value="1"/>
</dbReference>
<protein>
    <recommendedName>
        <fullName evidence="1">NADP-dependent oxidoreductase domain-containing protein</fullName>
    </recommendedName>
</protein>